<dbReference type="OMA" id="HGHEILA"/>
<protein>
    <submittedName>
        <fullName evidence="6">Uncharacterized protein</fullName>
    </submittedName>
</protein>
<organism evidence="6 7">
    <name type="scientific">Batrachochytrium dendrobatidis (strain JAM81 / FGSC 10211)</name>
    <name type="common">Frog chytrid fungus</name>
    <dbReference type="NCBI Taxonomy" id="684364"/>
    <lineage>
        <taxon>Eukaryota</taxon>
        <taxon>Fungi</taxon>
        <taxon>Fungi incertae sedis</taxon>
        <taxon>Chytridiomycota</taxon>
        <taxon>Chytridiomycota incertae sedis</taxon>
        <taxon>Chytridiomycetes</taxon>
        <taxon>Rhizophydiales</taxon>
        <taxon>Rhizophydiales incertae sedis</taxon>
        <taxon>Batrachochytrium</taxon>
    </lineage>
</organism>
<dbReference type="GO" id="GO:0018580">
    <property type="term" value="F:nitronate monooxygenase activity"/>
    <property type="evidence" value="ECO:0000318"/>
    <property type="project" value="GO_Central"/>
</dbReference>
<dbReference type="FunFam" id="3.20.20.70:FF:000210">
    <property type="entry name" value="2-nitropropane dioxygenase"/>
    <property type="match status" value="1"/>
</dbReference>
<evidence type="ECO:0000256" key="1">
    <source>
        <dbReference type="ARBA" id="ARBA00009881"/>
    </source>
</evidence>
<name>F4P8K3_BATDJ</name>
<dbReference type="Proteomes" id="UP000007241">
    <property type="component" value="Unassembled WGS sequence"/>
</dbReference>
<dbReference type="PANTHER" id="PTHR42747:SF4">
    <property type="entry name" value="BLR1330 PROTEIN"/>
    <property type="match status" value="1"/>
</dbReference>
<comment type="similarity">
    <text evidence="1">Belongs to the nitronate monooxygenase family. NMO class I subfamily.</text>
</comment>
<evidence type="ECO:0000313" key="6">
    <source>
        <dbReference type="EMBL" id="EGF78686.1"/>
    </source>
</evidence>
<dbReference type="InterPro" id="IPR013785">
    <property type="entry name" value="Aldolase_TIM"/>
</dbReference>
<evidence type="ECO:0000313" key="7">
    <source>
        <dbReference type="Proteomes" id="UP000007241"/>
    </source>
</evidence>
<evidence type="ECO:0000256" key="3">
    <source>
        <dbReference type="ARBA" id="ARBA00022643"/>
    </source>
</evidence>
<dbReference type="Gene3D" id="3.20.20.70">
    <property type="entry name" value="Aldolase class I"/>
    <property type="match status" value="1"/>
</dbReference>
<dbReference type="GeneID" id="18239068"/>
<dbReference type="EMBL" id="GL882888">
    <property type="protein sequence ID" value="EGF78686.1"/>
    <property type="molecule type" value="Genomic_DNA"/>
</dbReference>
<keyword evidence="7" id="KW-1185">Reference proteome</keyword>
<dbReference type="OrthoDB" id="10265891at2759"/>
<keyword evidence="4" id="KW-0560">Oxidoreductase</keyword>
<sequence length="280" mass="29780">MKKANKILSQLRLPIIVAPMFLVSGPQLVIQSCRQGVLGTLPALNARSDQILDDWLHEIRASLSNKSKHPYSVASFGVNLIVHKSNKRLQGNLKCIVDHKVPLVLTALGAASEVVDAVHDYGGVVFHDVTNIVHARKAIKAGVDGLIAVCAGAGGHAGAASPMAFIPQLRREFDGVICLAGGISDGQAVLASQSLGADVAYMGTRFIATQESLADPEYKQMIVSESIGPAPLFLPTIYTSGISGVHANFLRASLERVGIDPERIDHALHEQAKDFSKLGK</sequence>
<keyword evidence="2" id="KW-0285">Flavoprotein</keyword>
<dbReference type="Pfam" id="PF03060">
    <property type="entry name" value="NMO"/>
    <property type="match status" value="1"/>
</dbReference>
<keyword evidence="3" id="KW-0288">FMN</keyword>
<proteinExistence type="inferred from homology"/>
<dbReference type="PROSITE" id="PS51257">
    <property type="entry name" value="PROKAR_LIPOPROTEIN"/>
    <property type="match status" value="1"/>
</dbReference>
<dbReference type="CDD" id="cd04730">
    <property type="entry name" value="NPD_like"/>
    <property type="match status" value="1"/>
</dbReference>
<dbReference type="HOGENOM" id="CLU_038732_3_0_1"/>
<dbReference type="STRING" id="684364.F4P8K3"/>
<dbReference type="AlphaFoldDB" id="F4P8K3"/>
<accession>F4P8K3</accession>
<dbReference type="PANTHER" id="PTHR42747">
    <property type="entry name" value="NITRONATE MONOOXYGENASE-RELATED"/>
    <property type="match status" value="1"/>
</dbReference>
<evidence type="ECO:0000256" key="2">
    <source>
        <dbReference type="ARBA" id="ARBA00022630"/>
    </source>
</evidence>
<keyword evidence="5" id="KW-0503">Monooxygenase</keyword>
<evidence type="ECO:0000256" key="5">
    <source>
        <dbReference type="ARBA" id="ARBA00023033"/>
    </source>
</evidence>
<dbReference type="RefSeq" id="XP_006680703.1">
    <property type="nucleotide sequence ID" value="XM_006680640.1"/>
</dbReference>
<dbReference type="InterPro" id="IPR004136">
    <property type="entry name" value="NMO"/>
</dbReference>
<reference evidence="6 7" key="1">
    <citation type="submission" date="2009-12" db="EMBL/GenBank/DDBJ databases">
        <title>The draft genome of Batrachochytrium dendrobatidis.</title>
        <authorList>
            <consortium name="US DOE Joint Genome Institute (JGI-PGF)"/>
            <person name="Kuo A."/>
            <person name="Salamov A."/>
            <person name="Schmutz J."/>
            <person name="Lucas S."/>
            <person name="Pitluck S."/>
            <person name="Rosenblum E."/>
            <person name="Stajich J."/>
            <person name="Eisen M."/>
            <person name="Grigoriev I.V."/>
        </authorList>
    </citation>
    <scope>NUCLEOTIDE SEQUENCE [LARGE SCALE GENOMIC DNA]</scope>
    <source>
        <strain evidence="7">JAM81 / FGSC 10211</strain>
    </source>
</reference>
<dbReference type="SUPFAM" id="SSF51412">
    <property type="entry name" value="Inosine monophosphate dehydrogenase (IMPDH)"/>
    <property type="match status" value="1"/>
</dbReference>
<dbReference type="InParanoid" id="F4P8K3"/>
<gene>
    <name evidence="6" type="ORF">BATDEDRAFT_26574</name>
</gene>
<evidence type="ECO:0000256" key="4">
    <source>
        <dbReference type="ARBA" id="ARBA00023002"/>
    </source>
</evidence>